<comment type="caution">
    <text evidence="4">The sequence shown here is derived from an EMBL/GenBank/DDBJ whole genome shotgun (WGS) entry which is preliminary data.</text>
</comment>
<dbReference type="SUPFAM" id="SSF160909">
    <property type="entry name" value="ATP12-like"/>
    <property type="match status" value="1"/>
</dbReference>
<dbReference type="InterPro" id="IPR023335">
    <property type="entry name" value="ATP12_ortho_dom_sf"/>
</dbReference>
<name>A0A934HLI4_9RHOB</name>
<accession>A0A934HLI4</accession>
<sequence>MSAWKQKRFWQQADAVPVDGGFAVHLDGRAIKTPAKAALVLPTKPMAEAIAAEWDAQDGVVDPLSMPVTRSANAAIDKVGPQHREVADLLVAYGDSDLLCYRAEAPQELVDRQQAAWDPALDWAAATLGARLSPRVGVIHAAQPPEALAALSARVHEKTAFQLAAFHDLVSLSGSLVLGFAAALGWRDADDLWDRSRVDERWQQEKWGKDEDEEALVHVRKAAFLHAKQFHDMC</sequence>
<dbReference type="EMBL" id="JAEIJD010000008">
    <property type="protein sequence ID" value="MBI6630303.1"/>
    <property type="molecule type" value="Genomic_DNA"/>
</dbReference>
<keyword evidence="3" id="KW-0143">Chaperone</keyword>
<proteinExistence type="inferred from homology"/>
<evidence type="ECO:0000313" key="5">
    <source>
        <dbReference type="Proteomes" id="UP000613255"/>
    </source>
</evidence>
<dbReference type="GO" id="GO:0043461">
    <property type="term" value="P:proton-transporting ATP synthase complex assembly"/>
    <property type="evidence" value="ECO:0007669"/>
    <property type="project" value="InterPro"/>
</dbReference>
<keyword evidence="2" id="KW-0809">Transit peptide</keyword>
<keyword evidence="5" id="KW-1185">Reference proteome</keyword>
<dbReference type="InterPro" id="IPR042272">
    <property type="entry name" value="ATP12_ATP_synth-F1-assembly_N"/>
</dbReference>
<dbReference type="Pfam" id="PF07542">
    <property type="entry name" value="ATP12"/>
    <property type="match status" value="1"/>
</dbReference>
<dbReference type="RefSeq" id="WP_198686330.1">
    <property type="nucleotide sequence ID" value="NZ_JAEIJD010000008.1"/>
</dbReference>
<dbReference type="PANTHER" id="PTHR21013:SF10">
    <property type="entry name" value="ATP SYNTHASE MITOCHONDRIAL F1 COMPLEX ASSEMBLY FACTOR 2"/>
    <property type="match status" value="1"/>
</dbReference>
<reference evidence="4" key="1">
    <citation type="submission" date="2020-12" db="EMBL/GenBank/DDBJ databases">
        <title>Pontibaca salina gen. nov., sp. nov., isolated from marine sediment.</title>
        <authorList>
            <person name="Bo J."/>
            <person name="Wang S."/>
            <person name="Song X."/>
            <person name="Du Z."/>
        </authorList>
    </citation>
    <scope>NUCLEOTIDE SEQUENCE</scope>
    <source>
        <strain evidence="4">S1109L</strain>
    </source>
</reference>
<dbReference type="InterPro" id="IPR011419">
    <property type="entry name" value="ATP12_ATP_synth-F1-assembly"/>
</dbReference>
<dbReference type="Gene3D" id="1.10.3580.10">
    <property type="entry name" value="ATP12 ATPase"/>
    <property type="match status" value="1"/>
</dbReference>
<gene>
    <name evidence="4" type="ORF">JAO82_10455</name>
</gene>
<evidence type="ECO:0000256" key="2">
    <source>
        <dbReference type="ARBA" id="ARBA00022946"/>
    </source>
</evidence>
<evidence type="ECO:0000256" key="3">
    <source>
        <dbReference type="ARBA" id="ARBA00023186"/>
    </source>
</evidence>
<comment type="similarity">
    <text evidence="1">Belongs to the ATP12 family.</text>
</comment>
<dbReference type="AlphaFoldDB" id="A0A934HLI4"/>
<protein>
    <submittedName>
        <fullName evidence="4">ATPase</fullName>
    </submittedName>
</protein>
<dbReference type="Proteomes" id="UP000613255">
    <property type="component" value="Unassembled WGS sequence"/>
</dbReference>
<evidence type="ECO:0000256" key="1">
    <source>
        <dbReference type="ARBA" id="ARBA00008231"/>
    </source>
</evidence>
<dbReference type="Gene3D" id="3.30.2180.10">
    <property type="entry name" value="ATP12-like"/>
    <property type="match status" value="1"/>
</dbReference>
<dbReference type="PANTHER" id="PTHR21013">
    <property type="entry name" value="ATP SYNTHASE MITOCHONDRIAL F1 COMPLEX ASSEMBLY FACTOR 2/ATP12 PROTEIN, MITOCHONDRIAL PRECURSOR"/>
    <property type="match status" value="1"/>
</dbReference>
<organism evidence="4 5">
    <name type="scientific">Pontibaca salina</name>
    <dbReference type="NCBI Taxonomy" id="2795731"/>
    <lineage>
        <taxon>Bacteria</taxon>
        <taxon>Pseudomonadati</taxon>
        <taxon>Pseudomonadota</taxon>
        <taxon>Alphaproteobacteria</taxon>
        <taxon>Rhodobacterales</taxon>
        <taxon>Roseobacteraceae</taxon>
        <taxon>Pontibaca</taxon>
    </lineage>
</organism>
<evidence type="ECO:0000313" key="4">
    <source>
        <dbReference type="EMBL" id="MBI6630303.1"/>
    </source>
</evidence>